<protein>
    <submittedName>
        <fullName evidence="2">Uncharacterized protein</fullName>
    </submittedName>
</protein>
<sequence length="105" mass="11407">MKHYADEWVAEWCQENGWTDLTVAGCDTYWAFPPGAVMPEPIPSKAMKLIKAQKGLSGEEKWWAIASVAGTIVAAIVSLVMKCPMPMVGAFAFCAVTVGQLEVED</sequence>
<keyword evidence="1" id="KW-0812">Transmembrane</keyword>
<evidence type="ECO:0000313" key="2">
    <source>
        <dbReference type="EMBL" id="MBD2185657.1"/>
    </source>
</evidence>
<keyword evidence="1" id="KW-1133">Transmembrane helix</keyword>
<proteinExistence type="predicted"/>
<keyword evidence="3" id="KW-1185">Reference proteome</keyword>
<name>A0A926VKM7_9CYAN</name>
<reference evidence="2" key="1">
    <citation type="journal article" date="2015" name="ISME J.">
        <title>Draft Genome Sequence of Streptomyces incarnatus NRRL8089, which Produces the Nucleoside Antibiotic Sinefungin.</title>
        <authorList>
            <person name="Oshima K."/>
            <person name="Hattori M."/>
            <person name="Shimizu H."/>
            <person name="Fukuda K."/>
            <person name="Nemoto M."/>
            <person name="Inagaki K."/>
            <person name="Tamura T."/>
        </authorList>
    </citation>
    <scope>NUCLEOTIDE SEQUENCE</scope>
    <source>
        <strain evidence="2">FACHB-1375</strain>
    </source>
</reference>
<dbReference type="AlphaFoldDB" id="A0A926VKM7"/>
<dbReference type="EMBL" id="JACJPW010000134">
    <property type="protein sequence ID" value="MBD2185657.1"/>
    <property type="molecule type" value="Genomic_DNA"/>
</dbReference>
<gene>
    <name evidence="2" type="ORF">H6G03_32085</name>
</gene>
<feature type="transmembrane region" description="Helical" evidence="1">
    <location>
        <begin position="62"/>
        <end position="81"/>
    </location>
</feature>
<evidence type="ECO:0000256" key="1">
    <source>
        <dbReference type="SAM" id="Phobius"/>
    </source>
</evidence>
<comment type="caution">
    <text evidence="2">The sequence shown here is derived from an EMBL/GenBank/DDBJ whole genome shotgun (WGS) entry which is preliminary data.</text>
</comment>
<accession>A0A926VKM7</accession>
<dbReference type="RefSeq" id="WP_190474176.1">
    <property type="nucleotide sequence ID" value="NZ_JACJPW010000134.1"/>
</dbReference>
<reference evidence="2" key="2">
    <citation type="submission" date="2020-08" db="EMBL/GenBank/DDBJ databases">
        <authorList>
            <person name="Chen M."/>
            <person name="Teng W."/>
            <person name="Zhao L."/>
            <person name="Hu C."/>
            <person name="Zhou Y."/>
            <person name="Han B."/>
            <person name="Song L."/>
            <person name="Shu W."/>
        </authorList>
    </citation>
    <scope>NUCLEOTIDE SEQUENCE</scope>
    <source>
        <strain evidence="2">FACHB-1375</strain>
    </source>
</reference>
<organism evidence="2 3">
    <name type="scientific">Aerosakkonema funiforme FACHB-1375</name>
    <dbReference type="NCBI Taxonomy" id="2949571"/>
    <lineage>
        <taxon>Bacteria</taxon>
        <taxon>Bacillati</taxon>
        <taxon>Cyanobacteriota</taxon>
        <taxon>Cyanophyceae</taxon>
        <taxon>Oscillatoriophycideae</taxon>
        <taxon>Aerosakkonematales</taxon>
        <taxon>Aerosakkonemataceae</taxon>
        <taxon>Aerosakkonema</taxon>
    </lineage>
</organism>
<dbReference type="Proteomes" id="UP000641646">
    <property type="component" value="Unassembled WGS sequence"/>
</dbReference>
<keyword evidence="1" id="KW-0472">Membrane</keyword>
<evidence type="ECO:0000313" key="3">
    <source>
        <dbReference type="Proteomes" id="UP000641646"/>
    </source>
</evidence>